<feature type="transmembrane region" description="Helical" evidence="2">
    <location>
        <begin position="176"/>
        <end position="197"/>
    </location>
</feature>
<dbReference type="AlphaFoldDB" id="A0A1E4U2R9"/>
<evidence type="ECO:0000256" key="2">
    <source>
        <dbReference type="SAM" id="Phobius"/>
    </source>
</evidence>
<feature type="transmembrane region" description="Helical" evidence="2">
    <location>
        <begin position="305"/>
        <end position="324"/>
    </location>
</feature>
<name>A0A1E4U2R9_PACTA</name>
<feature type="transmembrane region" description="Helical" evidence="2">
    <location>
        <begin position="383"/>
        <end position="406"/>
    </location>
</feature>
<protein>
    <recommendedName>
        <fullName evidence="5">Low temperature requirement protein A</fullName>
    </recommendedName>
</protein>
<proteinExistence type="predicted"/>
<feature type="transmembrane region" description="Helical" evidence="2">
    <location>
        <begin position="236"/>
        <end position="256"/>
    </location>
</feature>
<feature type="transmembrane region" description="Helical" evidence="2">
    <location>
        <begin position="277"/>
        <end position="299"/>
    </location>
</feature>
<evidence type="ECO:0008006" key="5">
    <source>
        <dbReference type="Google" id="ProtNLM"/>
    </source>
</evidence>
<sequence>MPNEQSHLTNSQIEVDPRELYREEVEAHGGEESSIPFEETDFIQKYGAINVEYIQPPPKSRFFTRPHALNYFHAGKLYRTRNERSSSVLELFLDLLYVGIVAALASQATEKCDGLALLKYIILFIPVWTVWADLKDFMNYYYNDDLTQRLYVLWIMVLLVIYANNSNYVLESHSETAMVVISYMLCRYSSAAAYFFYSFYVMEHKSQIRLYSILIIITTCIWIPVIFIGIRAKIGLSIAIMFLEQLSFSMSFHPITKNFLKLEYSTALNIEHEVERFGAFYTIAIGEFLYGIVTAHITGSGINDKMWKAILVLIIGYIFMFLYFNGEGSVIAVHALRRNVNTSFAWIFLHIPLIGSLILVADASSELVKLSEIPLAKNFEQEISLYGLSFYFSAGICIALFCLGFIAMMDKPIDDISSKHVPKNFRILPRFPIGIIIMCLSFAELKPAKLLGLTTLLLGILFSYEIIVMESKKLLRNGCSNKNLRERTQNQKQNKNKNDVTDTNRNFTRNNESTPNNNYKGQDEDEDEEEIIGNEVI</sequence>
<keyword evidence="4" id="KW-1185">Reference proteome</keyword>
<feature type="transmembrane region" description="Helical" evidence="2">
    <location>
        <begin position="88"/>
        <end position="105"/>
    </location>
</feature>
<dbReference type="InterPro" id="IPR010640">
    <property type="entry name" value="Low_temperature_requirement_A"/>
</dbReference>
<gene>
    <name evidence="3" type="ORF">PACTADRAFT_185383</name>
</gene>
<keyword evidence="2" id="KW-0472">Membrane</keyword>
<feature type="transmembrane region" description="Helical" evidence="2">
    <location>
        <begin position="427"/>
        <end position="444"/>
    </location>
</feature>
<dbReference type="OrthoDB" id="191995at2759"/>
<dbReference type="EMBL" id="KV454011">
    <property type="protein sequence ID" value="ODV98188.1"/>
    <property type="molecule type" value="Genomic_DNA"/>
</dbReference>
<feature type="transmembrane region" description="Helical" evidence="2">
    <location>
        <begin position="209"/>
        <end position="230"/>
    </location>
</feature>
<feature type="transmembrane region" description="Helical" evidence="2">
    <location>
        <begin position="117"/>
        <end position="134"/>
    </location>
</feature>
<dbReference type="PANTHER" id="PTHR36840">
    <property type="entry name" value="BLL5714 PROTEIN"/>
    <property type="match status" value="1"/>
</dbReference>
<feature type="compositionally biased region" description="Polar residues" evidence="1">
    <location>
        <begin position="507"/>
        <end position="520"/>
    </location>
</feature>
<feature type="transmembrane region" description="Helical" evidence="2">
    <location>
        <begin position="146"/>
        <end position="164"/>
    </location>
</feature>
<feature type="compositionally biased region" description="Acidic residues" evidence="1">
    <location>
        <begin position="523"/>
        <end position="537"/>
    </location>
</feature>
<keyword evidence="2" id="KW-1133">Transmembrane helix</keyword>
<feature type="transmembrane region" description="Helical" evidence="2">
    <location>
        <begin position="344"/>
        <end position="363"/>
    </location>
</feature>
<feature type="region of interest" description="Disordered" evidence="1">
    <location>
        <begin position="486"/>
        <end position="537"/>
    </location>
</feature>
<dbReference type="Proteomes" id="UP000094236">
    <property type="component" value="Unassembled WGS sequence"/>
</dbReference>
<feature type="transmembrane region" description="Helical" evidence="2">
    <location>
        <begin position="450"/>
        <end position="468"/>
    </location>
</feature>
<organism evidence="3 4">
    <name type="scientific">Pachysolen tannophilus NRRL Y-2460</name>
    <dbReference type="NCBI Taxonomy" id="669874"/>
    <lineage>
        <taxon>Eukaryota</taxon>
        <taxon>Fungi</taxon>
        <taxon>Dikarya</taxon>
        <taxon>Ascomycota</taxon>
        <taxon>Saccharomycotina</taxon>
        <taxon>Pichiomycetes</taxon>
        <taxon>Pachysolenaceae</taxon>
        <taxon>Pachysolen</taxon>
    </lineage>
</organism>
<keyword evidence="2" id="KW-0812">Transmembrane</keyword>
<dbReference type="Pfam" id="PF06772">
    <property type="entry name" value="LtrA"/>
    <property type="match status" value="1"/>
</dbReference>
<dbReference type="STRING" id="669874.A0A1E4U2R9"/>
<evidence type="ECO:0000313" key="3">
    <source>
        <dbReference type="EMBL" id="ODV98188.1"/>
    </source>
</evidence>
<accession>A0A1E4U2R9</accession>
<dbReference type="PANTHER" id="PTHR36840:SF1">
    <property type="entry name" value="BLL5714 PROTEIN"/>
    <property type="match status" value="1"/>
</dbReference>
<reference evidence="4" key="1">
    <citation type="submission" date="2016-05" db="EMBL/GenBank/DDBJ databases">
        <title>Comparative genomics of biotechnologically important yeasts.</title>
        <authorList>
            <consortium name="DOE Joint Genome Institute"/>
            <person name="Riley R."/>
            <person name="Haridas S."/>
            <person name="Wolfe K.H."/>
            <person name="Lopes M.R."/>
            <person name="Hittinger C.T."/>
            <person name="Goker M."/>
            <person name="Salamov A."/>
            <person name="Wisecaver J."/>
            <person name="Long T.M."/>
            <person name="Aerts A.L."/>
            <person name="Barry K."/>
            <person name="Choi C."/>
            <person name="Clum A."/>
            <person name="Coughlan A.Y."/>
            <person name="Deshpande S."/>
            <person name="Douglass A.P."/>
            <person name="Hanson S.J."/>
            <person name="Klenk H.-P."/>
            <person name="Labutti K."/>
            <person name="Lapidus A."/>
            <person name="Lindquist E."/>
            <person name="Lipzen A."/>
            <person name="Meier-Kolthoff J.P."/>
            <person name="Ohm R.A."/>
            <person name="Otillar R.P."/>
            <person name="Pangilinan J."/>
            <person name="Peng Y."/>
            <person name="Rokas A."/>
            <person name="Rosa C.A."/>
            <person name="Scheuner C."/>
            <person name="Sibirny A.A."/>
            <person name="Slot J.C."/>
            <person name="Stielow J.B."/>
            <person name="Sun H."/>
            <person name="Kurtzman C.P."/>
            <person name="Blackwell M."/>
            <person name="Grigoriev I.V."/>
            <person name="Jeffries T.W."/>
        </authorList>
    </citation>
    <scope>NUCLEOTIDE SEQUENCE [LARGE SCALE GENOMIC DNA]</scope>
    <source>
        <strain evidence="4">NRRL Y-2460</strain>
    </source>
</reference>
<evidence type="ECO:0000313" key="4">
    <source>
        <dbReference type="Proteomes" id="UP000094236"/>
    </source>
</evidence>
<evidence type="ECO:0000256" key="1">
    <source>
        <dbReference type="SAM" id="MobiDB-lite"/>
    </source>
</evidence>